<reference evidence="1 2" key="1">
    <citation type="submission" date="2017-11" db="EMBL/GenBank/DDBJ databases">
        <title>Complete genome of Rhizobium leguminosarum Norway, an ineffective micro-symbiont.</title>
        <authorList>
            <person name="Hoffrichter A."/>
            <person name="Liang J."/>
            <person name="Brachmann A."/>
            <person name="Marin M."/>
        </authorList>
    </citation>
    <scope>NUCLEOTIDE SEQUENCE [LARGE SCALE GENOMIC DNA]</scope>
    <source>
        <strain evidence="1 2">Norway</strain>
        <plasmid evidence="2">Plasmid prln2</plasmid>
    </source>
</reference>
<evidence type="ECO:0000313" key="2">
    <source>
        <dbReference type="Proteomes" id="UP000238523"/>
    </source>
</evidence>
<protein>
    <submittedName>
        <fullName evidence="1">Uncharacterized protein</fullName>
    </submittedName>
</protein>
<sequence length="289" mass="32806">MALAIRKMTLDAGRVHDRNLDNDGYTKLRSVWWKYNGRSTCTPCLGSDGIMPARCIFLIAAWFVAPALAFADMNLTKPSGWIEYKEEIAQLSSRLKPSMAPIGGRFICSRDEDEDRMVALLTKEGLAVSDSGQCEIVAYKSVTTDQPAVREAIAYMRELGDQLGYRLVSVESGDFESGNATILASEDENIPWWQTSDNFEPIDQFVRSTMSRADLDAESVEAIRLYLDNREYEMAFEGLFLELIKSRKTIKLNASECIGMARQLKLDKETVFDHQFWSKFETYLHDMAR</sequence>
<name>A0A2K9ZFL2_RHILE</name>
<dbReference type="EMBL" id="CP025014">
    <property type="protein sequence ID" value="AUW46998.1"/>
    <property type="molecule type" value="Genomic_DNA"/>
</dbReference>
<organism evidence="1 2">
    <name type="scientific">Rhizobium leguminosarum</name>
    <dbReference type="NCBI Taxonomy" id="384"/>
    <lineage>
        <taxon>Bacteria</taxon>
        <taxon>Pseudomonadati</taxon>
        <taxon>Pseudomonadota</taxon>
        <taxon>Alphaproteobacteria</taxon>
        <taxon>Hyphomicrobiales</taxon>
        <taxon>Rhizobiaceae</taxon>
        <taxon>Rhizobium/Agrobacterium group</taxon>
        <taxon>Rhizobium</taxon>
    </lineage>
</organism>
<proteinExistence type="predicted"/>
<dbReference type="Proteomes" id="UP000238523">
    <property type="component" value="Plasmid pRLN2"/>
</dbReference>
<evidence type="ECO:0000313" key="1">
    <source>
        <dbReference type="EMBL" id="AUW46998.1"/>
    </source>
</evidence>
<geneLocation type="plasmid" evidence="2">
    <name>prln2</name>
</geneLocation>
<keyword evidence="1" id="KW-0614">Plasmid</keyword>
<gene>
    <name evidence="1" type="ORF">CUJ84_pRLN2000460</name>
</gene>
<accession>A0A2K9ZFL2</accession>
<dbReference type="AlphaFoldDB" id="A0A2K9ZFL2"/>